<proteinExistence type="predicted"/>
<evidence type="ECO:0000259" key="1">
    <source>
        <dbReference type="Pfam" id="PF12804"/>
    </source>
</evidence>
<comment type="caution">
    <text evidence="2">The sequence shown here is derived from an EMBL/GenBank/DDBJ whole genome shotgun (WGS) entry which is preliminary data.</text>
</comment>
<accession>A0ABW5J4G3</accession>
<dbReference type="PANTHER" id="PTHR43777:SF1">
    <property type="entry name" value="MOLYBDENUM COFACTOR CYTIDYLYLTRANSFERASE"/>
    <property type="match status" value="1"/>
</dbReference>
<name>A0ABW5J4G3_9BACT</name>
<dbReference type="Pfam" id="PF12804">
    <property type="entry name" value="NTP_transf_3"/>
    <property type="match status" value="1"/>
</dbReference>
<keyword evidence="3" id="KW-1185">Reference proteome</keyword>
<keyword evidence="2" id="KW-0808">Transferase</keyword>
<reference evidence="3" key="1">
    <citation type="journal article" date="2019" name="Int. J. Syst. Evol. Microbiol.">
        <title>The Global Catalogue of Microorganisms (GCM) 10K type strain sequencing project: providing services to taxonomists for standard genome sequencing and annotation.</title>
        <authorList>
            <consortium name="The Broad Institute Genomics Platform"/>
            <consortium name="The Broad Institute Genome Sequencing Center for Infectious Disease"/>
            <person name="Wu L."/>
            <person name="Ma J."/>
        </authorList>
    </citation>
    <scope>NUCLEOTIDE SEQUENCE [LARGE SCALE GENOMIC DNA]</scope>
    <source>
        <strain evidence="3">KCTC 52344</strain>
    </source>
</reference>
<feature type="domain" description="MobA-like NTP transferase" evidence="1">
    <location>
        <begin position="6"/>
        <end position="172"/>
    </location>
</feature>
<dbReference type="RefSeq" id="WP_340239072.1">
    <property type="nucleotide sequence ID" value="NZ_JBBEWC010000011.1"/>
</dbReference>
<dbReference type="GO" id="GO:0016740">
    <property type="term" value="F:transferase activity"/>
    <property type="evidence" value="ECO:0007669"/>
    <property type="project" value="UniProtKB-KW"/>
</dbReference>
<dbReference type="SUPFAM" id="SSF53448">
    <property type="entry name" value="Nucleotide-diphospho-sugar transferases"/>
    <property type="match status" value="1"/>
</dbReference>
<sequence length="205" mass="22713">MKVGIVILAAGASTRMGAPKQLLHIDGKSLIKRIAEMTMDTPAYPIVVVLGANRNMIRPELDRMPITVIDNPQWEAGMASSIKMGLVGAYMTLKDLEAVIFLTVDMPYVSVRLIEEIIAKAQETEKGKEESPDIVACRYGEQMGIPVLFKRKLFNDLLELSGDNGAKKVILANKAKTATIDFPHGKTDLDTIEEYRNFLSNYNQN</sequence>
<dbReference type="InterPro" id="IPR025877">
    <property type="entry name" value="MobA-like_NTP_Trfase"/>
</dbReference>
<dbReference type="CDD" id="cd04182">
    <property type="entry name" value="GT_2_like_f"/>
    <property type="match status" value="1"/>
</dbReference>
<organism evidence="2 3">
    <name type="scientific">Emticicia soli</name>
    <dbReference type="NCBI Taxonomy" id="2027878"/>
    <lineage>
        <taxon>Bacteria</taxon>
        <taxon>Pseudomonadati</taxon>
        <taxon>Bacteroidota</taxon>
        <taxon>Cytophagia</taxon>
        <taxon>Cytophagales</taxon>
        <taxon>Leadbetterellaceae</taxon>
        <taxon>Emticicia</taxon>
    </lineage>
</organism>
<evidence type="ECO:0000313" key="2">
    <source>
        <dbReference type="EMBL" id="MFD2520423.1"/>
    </source>
</evidence>
<dbReference type="Gene3D" id="3.90.550.10">
    <property type="entry name" value="Spore Coat Polysaccharide Biosynthesis Protein SpsA, Chain A"/>
    <property type="match status" value="1"/>
</dbReference>
<gene>
    <name evidence="2" type="ORF">ACFSR2_05990</name>
</gene>
<dbReference type="Proteomes" id="UP001597510">
    <property type="component" value="Unassembled WGS sequence"/>
</dbReference>
<evidence type="ECO:0000313" key="3">
    <source>
        <dbReference type="Proteomes" id="UP001597510"/>
    </source>
</evidence>
<dbReference type="InterPro" id="IPR029044">
    <property type="entry name" value="Nucleotide-diphossugar_trans"/>
</dbReference>
<dbReference type="EMBL" id="JBHULC010000005">
    <property type="protein sequence ID" value="MFD2520423.1"/>
    <property type="molecule type" value="Genomic_DNA"/>
</dbReference>
<protein>
    <submittedName>
        <fullName evidence="2">NTP transferase domain-containing protein</fullName>
    </submittedName>
</protein>
<dbReference type="PANTHER" id="PTHR43777">
    <property type="entry name" value="MOLYBDENUM COFACTOR CYTIDYLYLTRANSFERASE"/>
    <property type="match status" value="1"/>
</dbReference>